<dbReference type="Proteomes" id="UP000556026">
    <property type="component" value="Unassembled WGS sequence"/>
</dbReference>
<keyword evidence="2" id="KW-1185">Reference proteome</keyword>
<evidence type="ECO:0000313" key="1">
    <source>
        <dbReference type="EMBL" id="GFO59566.1"/>
    </source>
</evidence>
<dbReference type="AlphaFoldDB" id="A0A6V8MHV1"/>
<evidence type="ECO:0000313" key="2">
    <source>
        <dbReference type="Proteomes" id="UP000556026"/>
    </source>
</evidence>
<organism evidence="1 2">
    <name type="scientific">Geomonas silvestris</name>
    <dbReference type="NCBI Taxonomy" id="2740184"/>
    <lineage>
        <taxon>Bacteria</taxon>
        <taxon>Pseudomonadati</taxon>
        <taxon>Thermodesulfobacteriota</taxon>
        <taxon>Desulfuromonadia</taxon>
        <taxon>Geobacterales</taxon>
        <taxon>Geobacteraceae</taxon>
        <taxon>Geomonas</taxon>
    </lineage>
</organism>
<name>A0A6V8MHV1_9BACT</name>
<accession>A0A6V8MHV1</accession>
<reference evidence="2" key="1">
    <citation type="submission" date="2020-06" db="EMBL/GenBank/DDBJ databases">
        <title>Draft genomic sequence of Geomonas sp. Red330.</title>
        <authorList>
            <person name="Itoh H."/>
            <person name="Zhenxing X."/>
            <person name="Ushijima N."/>
            <person name="Masuda Y."/>
            <person name="Shiratori Y."/>
            <person name="Senoo K."/>
        </authorList>
    </citation>
    <scope>NUCLEOTIDE SEQUENCE [LARGE SCALE GENOMIC DNA]</scope>
    <source>
        <strain evidence="2">Red330</strain>
    </source>
</reference>
<proteinExistence type="predicted"/>
<sequence length="384" mass="38608">MQGGQPAAIRGTAAAGIIYPGSVKVFAVSPTGAKGALLAGPVPTSIDGTYSASLGSYSGAILVEASGTYTDEATGHSVSIAPAKPLHAMVEVVDNSTHNNRTVAVTPLTELAWRKASGNGSAPTTPAAMTSANHLVDDLFKISDVVGIEPVRADNASMANASQEAQAYTLALSAFSTMCSTAAGATDLDKLESGLSSMETEVAGAETNGSMSTTAISDFQNALAALPLSTDFSAARDQFATVGKKSQTLTLSIAGTLPTGTRIHSVQGNLVLPVNTANNLLGVSFLTDSTGQVLAKQFEFTDAALAAGGTTSLANFQAPQGMLSFSLVFNASATGFGTGDIATLSYEVVNGATVTAADFALAAGSVKITDVNGVDITGVSLVLK</sequence>
<comment type="caution">
    <text evidence="1">The sequence shown here is derived from an EMBL/GenBank/DDBJ whole genome shotgun (WGS) entry which is preliminary data.</text>
</comment>
<protein>
    <submittedName>
        <fullName evidence="1">Uncharacterized protein</fullName>
    </submittedName>
</protein>
<gene>
    <name evidence="1" type="ORF">GMST_18910</name>
</gene>
<dbReference type="EMBL" id="BLXX01000004">
    <property type="protein sequence ID" value="GFO59566.1"/>
    <property type="molecule type" value="Genomic_DNA"/>
</dbReference>